<evidence type="ECO:0000256" key="3">
    <source>
        <dbReference type="ARBA" id="ARBA00022448"/>
    </source>
</evidence>
<dbReference type="AlphaFoldDB" id="A0A8J5KPI2"/>
<dbReference type="InterPro" id="IPR045035">
    <property type="entry name" value="YSL-like"/>
</dbReference>
<feature type="transmembrane region" description="Helical" evidence="7">
    <location>
        <begin position="449"/>
        <end position="472"/>
    </location>
</feature>
<feature type="transmembrane region" description="Helical" evidence="7">
    <location>
        <begin position="104"/>
        <end position="122"/>
    </location>
</feature>
<dbReference type="EMBL" id="JACMSC010000012">
    <property type="protein sequence ID" value="KAG6495293.1"/>
    <property type="molecule type" value="Genomic_DNA"/>
</dbReference>
<feature type="transmembrane region" description="Helical" evidence="7">
    <location>
        <begin position="361"/>
        <end position="384"/>
    </location>
</feature>
<comment type="caution">
    <text evidence="8">The sequence shown here is derived from an EMBL/GenBank/DDBJ whole genome shotgun (WGS) entry which is preliminary data.</text>
</comment>
<keyword evidence="9" id="KW-1185">Reference proteome</keyword>
<dbReference type="GO" id="GO:0035673">
    <property type="term" value="F:oligopeptide transmembrane transporter activity"/>
    <property type="evidence" value="ECO:0007669"/>
    <property type="project" value="InterPro"/>
</dbReference>
<feature type="transmembrane region" description="Helical" evidence="7">
    <location>
        <begin position="209"/>
        <end position="228"/>
    </location>
</feature>
<sequence>MFSVIVMKLNLTTGIIPSLNVAAGLLGFFFVKLWTKALEHIGLLHTPFMRQENTVIQTCVVVAYGLTFSGGFGSYLFGMSAKIVAQATERNDAQNIKAPSLGRMIGFMFVVSFLGLFSLMALRKIMIIDYKLIYPSGTTTAYLINGFHTSQGEKLVKRQVWMLGKCFIGSFLWGFFQWFYTAGDDCGFTAFPTLGLKAYENNFYFDFSATYVGVGMICPYLVNVFVLLRGILSWGIMWPLIDQQKGHWYPADIPQSSFHGLNGYKVFIGIAMILGDGLYNFLKVLRRTISTFIVAACKGSNTLPITDNDTSATAFASYADEKRTEVFLKDQIPLWVAYVGYVVIAIIAIVTLPHIFPPLKWHFILVAYVIAPVLAFCNAYGCGLTDWSLASTYGKLAIFVVGAWAGSAHGGVLAGLAACGVMMSIVSTASDLMQDFKTGYLTLASPRSMFVSQVIGTSMGCVIGPCIFWLFIKAFKDIGTSGSQYPAPYAIIYRNMAILGKKVARYIPIPMAMAIPFYIGTYFTIDMFVGSTILFLWERVSKPKADAFAPTVASGLICGDGIWTLPQAVLALAQVKPPICMNPEGSYIFISTTPVVNEILVACHTCPRVLRIEATGLEKKSEVLFCWDSVEEEDVFLSYRVESRRHGGEVKFCVLWGSGSIQSAVEQQLDRAPLPIRPSACRCPRVLRIEATELEKKSEVLFCGDSVEEEDVFLSYRVESRRHGGEVKFCVLWGSGSIQSAVEQQLDRVVFHAGSTQTNIARGFRSRAKWN</sequence>
<feature type="transmembrane region" description="Helical" evidence="7">
    <location>
        <begin position="396"/>
        <end position="429"/>
    </location>
</feature>
<evidence type="ECO:0000256" key="7">
    <source>
        <dbReference type="SAM" id="Phobius"/>
    </source>
</evidence>
<gene>
    <name evidence="8" type="ORF">ZIOFF_043087</name>
</gene>
<protein>
    <submittedName>
        <fullName evidence="8">Uncharacterized protein</fullName>
    </submittedName>
</protein>
<feature type="transmembrane region" description="Helical" evidence="7">
    <location>
        <begin position="160"/>
        <end position="180"/>
    </location>
</feature>
<dbReference type="PANTHER" id="PTHR31645">
    <property type="entry name" value="OLIGOPEPTIDE TRANSPORTER YGL114W-RELATED"/>
    <property type="match status" value="1"/>
</dbReference>
<feature type="transmembrane region" description="Helical" evidence="7">
    <location>
        <begin position="55"/>
        <end position="77"/>
    </location>
</feature>
<evidence type="ECO:0000256" key="4">
    <source>
        <dbReference type="ARBA" id="ARBA00022692"/>
    </source>
</evidence>
<organism evidence="8 9">
    <name type="scientific">Zingiber officinale</name>
    <name type="common">Ginger</name>
    <name type="synonym">Amomum zingiber</name>
    <dbReference type="NCBI Taxonomy" id="94328"/>
    <lineage>
        <taxon>Eukaryota</taxon>
        <taxon>Viridiplantae</taxon>
        <taxon>Streptophyta</taxon>
        <taxon>Embryophyta</taxon>
        <taxon>Tracheophyta</taxon>
        <taxon>Spermatophyta</taxon>
        <taxon>Magnoliopsida</taxon>
        <taxon>Liliopsida</taxon>
        <taxon>Zingiberales</taxon>
        <taxon>Zingiberaceae</taxon>
        <taxon>Zingiber</taxon>
    </lineage>
</organism>
<feature type="transmembrane region" description="Helical" evidence="7">
    <location>
        <begin position="15"/>
        <end position="34"/>
    </location>
</feature>
<keyword evidence="3" id="KW-0813">Transport</keyword>
<reference evidence="8 9" key="1">
    <citation type="submission" date="2020-08" db="EMBL/GenBank/DDBJ databases">
        <title>Plant Genome Project.</title>
        <authorList>
            <person name="Zhang R.-G."/>
        </authorList>
    </citation>
    <scope>NUCLEOTIDE SEQUENCE [LARGE SCALE GENOMIC DNA]</scope>
    <source>
        <tissue evidence="8">Rhizome</tissue>
    </source>
</reference>
<accession>A0A8J5KPI2</accession>
<comment type="subcellular location">
    <subcellularLocation>
        <location evidence="1">Membrane</location>
        <topology evidence="1">Multi-pass membrane protein</topology>
    </subcellularLocation>
</comment>
<evidence type="ECO:0000313" key="8">
    <source>
        <dbReference type="EMBL" id="KAG6495293.1"/>
    </source>
</evidence>
<keyword evidence="5 7" id="KW-1133">Transmembrane helix</keyword>
<dbReference type="GO" id="GO:0016020">
    <property type="term" value="C:membrane"/>
    <property type="evidence" value="ECO:0007669"/>
    <property type="project" value="UniProtKB-SubCell"/>
</dbReference>
<dbReference type="NCBIfam" id="TIGR00728">
    <property type="entry name" value="OPT_sfam"/>
    <property type="match status" value="1"/>
</dbReference>
<evidence type="ECO:0000256" key="6">
    <source>
        <dbReference type="ARBA" id="ARBA00023136"/>
    </source>
</evidence>
<comment type="similarity">
    <text evidence="2">Belongs to the YSL (TC 2.A.67.2) family.</text>
</comment>
<evidence type="ECO:0000256" key="2">
    <source>
        <dbReference type="ARBA" id="ARBA00010276"/>
    </source>
</evidence>
<proteinExistence type="inferred from homology"/>
<dbReference type="Proteomes" id="UP000734854">
    <property type="component" value="Unassembled WGS sequence"/>
</dbReference>
<feature type="transmembrane region" description="Helical" evidence="7">
    <location>
        <begin position="332"/>
        <end position="355"/>
    </location>
</feature>
<evidence type="ECO:0000256" key="1">
    <source>
        <dbReference type="ARBA" id="ARBA00004141"/>
    </source>
</evidence>
<evidence type="ECO:0000256" key="5">
    <source>
        <dbReference type="ARBA" id="ARBA00022989"/>
    </source>
</evidence>
<keyword evidence="6 7" id="KW-0472">Membrane</keyword>
<name>A0A8J5KPI2_ZINOF</name>
<keyword evidence="4 7" id="KW-0812">Transmembrane</keyword>
<dbReference type="InterPro" id="IPR004813">
    <property type="entry name" value="OPT"/>
</dbReference>
<dbReference type="PANTHER" id="PTHR31645:SF76">
    <property type="entry name" value="METAL-NICOTIANAMINE TRANSPORTER YSL8-RELATED"/>
    <property type="match status" value="1"/>
</dbReference>
<dbReference type="Pfam" id="PF03169">
    <property type="entry name" value="OPT"/>
    <property type="match status" value="2"/>
</dbReference>
<evidence type="ECO:0000313" key="9">
    <source>
        <dbReference type="Proteomes" id="UP000734854"/>
    </source>
</evidence>